<dbReference type="Pfam" id="PF12804">
    <property type="entry name" value="NTP_transf_3"/>
    <property type="match status" value="1"/>
</dbReference>
<keyword evidence="15" id="KW-0961">Cell wall biogenesis/degradation</keyword>
<evidence type="ECO:0000256" key="3">
    <source>
        <dbReference type="ARBA" id="ARBA00007707"/>
    </source>
</evidence>
<dbReference type="GO" id="GO:0071555">
    <property type="term" value="P:cell wall organization"/>
    <property type="evidence" value="ECO:0007669"/>
    <property type="project" value="UniProtKB-KW"/>
</dbReference>
<evidence type="ECO:0000256" key="12">
    <source>
        <dbReference type="ARBA" id="ARBA00022984"/>
    </source>
</evidence>
<dbReference type="HAMAP" id="MF_01631">
    <property type="entry name" value="GlmU"/>
    <property type="match status" value="1"/>
</dbReference>
<keyword evidence="6" id="KW-0808">Transferase</keyword>
<dbReference type="NCBIfam" id="NF010932">
    <property type="entry name" value="PRK14352.1"/>
    <property type="match status" value="1"/>
</dbReference>
<evidence type="ECO:0000256" key="18">
    <source>
        <dbReference type="SAM" id="MobiDB-lite"/>
    </source>
</evidence>
<dbReference type="InterPro" id="IPR029044">
    <property type="entry name" value="Nucleotide-diphossugar_trans"/>
</dbReference>
<dbReference type="GO" id="GO:0019134">
    <property type="term" value="F:glucosamine-1-phosphate N-acetyltransferase activity"/>
    <property type="evidence" value="ECO:0007669"/>
    <property type="project" value="UniProtKB-EC"/>
</dbReference>
<reference evidence="20" key="1">
    <citation type="submission" date="2020-05" db="EMBL/GenBank/DDBJ databases">
        <authorList>
            <person name="Chiriac C."/>
            <person name="Salcher M."/>
            <person name="Ghai R."/>
            <person name="Kavagutti S V."/>
        </authorList>
    </citation>
    <scope>NUCLEOTIDE SEQUENCE</scope>
</reference>
<keyword evidence="5" id="KW-0963">Cytoplasm</keyword>
<evidence type="ECO:0000256" key="1">
    <source>
        <dbReference type="ARBA" id="ARBA00001946"/>
    </source>
</evidence>
<dbReference type="GO" id="GO:0006048">
    <property type="term" value="P:UDP-N-acetylglucosamine biosynthetic process"/>
    <property type="evidence" value="ECO:0007669"/>
    <property type="project" value="InterPro"/>
</dbReference>
<evidence type="ECO:0000256" key="2">
    <source>
        <dbReference type="ARBA" id="ARBA00004496"/>
    </source>
</evidence>
<evidence type="ECO:0000256" key="17">
    <source>
        <dbReference type="ARBA" id="ARBA00048493"/>
    </source>
</evidence>
<evidence type="ECO:0000256" key="6">
    <source>
        <dbReference type="ARBA" id="ARBA00022679"/>
    </source>
</evidence>
<comment type="cofactor">
    <cofactor evidence="1">
        <name>Mg(2+)</name>
        <dbReference type="ChEBI" id="CHEBI:18420"/>
    </cofactor>
</comment>
<dbReference type="GO" id="GO:0009252">
    <property type="term" value="P:peptidoglycan biosynthetic process"/>
    <property type="evidence" value="ECO:0007669"/>
    <property type="project" value="UniProtKB-KW"/>
</dbReference>
<evidence type="ECO:0000256" key="16">
    <source>
        <dbReference type="ARBA" id="ARBA00048247"/>
    </source>
</evidence>
<comment type="subcellular location">
    <subcellularLocation>
        <location evidence="2">Cytoplasm</location>
    </subcellularLocation>
</comment>
<feature type="domain" description="MobA-like NTP transferase" evidence="19">
    <location>
        <begin position="5"/>
        <end position="133"/>
    </location>
</feature>
<sequence>MATVVVVLAAGAGTRMKSNLAKVLHPIAGQPILNHVLTAANSLNADHTVVVVGHQREAVLDYLLKQHPTVITAVQENQNGTGDATSVGLAALATAGVTLAPADTVVVLAGDIPLIRPETLQPLAKLSHDAVVITSIFADPTGYGRIIRSGEFVTAIVEEKDAIDGQREILEINSGIYAIKHEHLVNHLANLSTNNAAAEKYLTDVIEAIADGGGKVLAALADADDVMGVNDKEQLAQANGLLSDRIAQYWLQQGVTMIDPSSTWIDATVTLAPDVLLYPNVYLEGSTTIAAGATIGPDTVLHDCTVGPSATVISSRCIGAQIAAGASVGPFSYLRPDAQLAENAKVGAFVEVKKSRIGKGSKVPHLSYVGDAEIGEETNIGAATVFVNYDGVNKHKTVVGNHVRIGSDNMLVAPVEIGDGAYTAAGSVITENVPPGAMAVARGRQRNILGWVLQKRAGSKSAAAAETHPQSDIFPPSTNSEEA</sequence>
<dbReference type="EMBL" id="CAEZTT010000008">
    <property type="protein sequence ID" value="CAB4568983.1"/>
    <property type="molecule type" value="Genomic_DNA"/>
</dbReference>
<keyword evidence="10" id="KW-0460">Magnesium</keyword>
<evidence type="ECO:0000256" key="4">
    <source>
        <dbReference type="ARBA" id="ARBA00007947"/>
    </source>
</evidence>
<evidence type="ECO:0000256" key="13">
    <source>
        <dbReference type="ARBA" id="ARBA00023268"/>
    </source>
</evidence>
<evidence type="ECO:0000259" key="19">
    <source>
        <dbReference type="Pfam" id="PF12804"/>
    </source>
</evidence>
<evidence type="ECO:0000256" key="7">
    <source>
        <dbReference type="ARBA" id="ARBA00022695"/>
    </source>
</evidence>
<dbReference type="PANTHER" id="PTHR43584:SF3">
    <property type="entry name" value="BIFUNCTIONAL PROTEIN GLMU"/>
    <property type="match status" value="1"/>
</dbReference>
<keyword evidence="9" id="KW-0677">Repeat</keyword>
<comment type="similarity">
    <text evidence="4">In the N-terminal section; belongs to the N-acetylglucosamine-1-phosphate uridyltransferase family.</text>
</comment>
<organism evidence="20">
    <name type="scientific">freshwater metagenome</name>
    <dbReference type="NCBI Taxonomy" id="449393"/>
    <lineage>
        <taxon>unclassified sequences</taxon>
        <taxon>metagenomes</taxon>
        <taxon>ecological metagenomes</taxon>
    </lineage>
</organism>
<dbReference type="GO" id="GO:0000902">
    <property type="term" value="P:cell morphogenesis"/>
    <property type="evidence" value="ECO:0007669"/>
    <property type="project" value="InterPro"/>
</dbReference>
<keyword evidence="11" id="KW-0133">Cell shape</keyword>
<evidence type="ECO:0000313" key="20">
    <source>
        <dbReference type="EMBL" id="CAB4568983.1"/>
    </source>
</evidence>
<keyword evidence="8" id="KW-0479">Metal-binding</keyword>
<accession>A0A6J6E3Y9</accession>
<comment type="similarity">
    <text evidence="3">In the C-terminal section; belongs to the transferase hexapeptide repeat family.</text>
</comment>
<proteinExistence type="inferred from homology"/>
<dbReference type="GO" id="GO:0003977">
    <property type="term" value="F:UDP-N-acetylglucosamine diphosphorylase activity"/>
    <property type="evidence" value="ECO:0007669"/>
    <property type="project" value="UniProtKB-EC"/>
</dbReference>
<dbReference type="InterPro" id="IPR001451">
    <property type="entry name" value="Hexapep"/>
</dbReference>
<feature type="region of interest" description="Disordered" evidence="18">
    <location>
        <begin position="459"/>
        <end position="483"/>
    </location>
</feature>
<dbReference type="GO" id="GO:0000287">
    <property type="term" value="F:magnesium ion binding"/>
    <property type="evidence" value="ECO:0007669"/>
    <property type="project" value="InterPro"/>
</dbReference>
<keyword evidence="7" id="KW-0548">Nucleotidyltransferase</keyword>
<keyword evidence="13" id="KW-0511">Multifunctional enzyme</keyword>
<comment type="catalytic activity">
    <reaction evidence="17">
        <text>N-acetyl-alpha-D-glucosamine 1-phosphate + UTP + H(+) = UDP-N-acetyl-alpha-D-glucosamine + diphosphate</text>
        <dbReference type="Rhea" id="RHEA:13509"/>
        <dbReference type="ChEBI" id="CHEBI:15378"/>
        <dbReference type="ChEBI" id="CHEBI:33019"/>
        <dbReference type="ChEBI" id="CHEBI:46398"/>
        <dbReference type="ChEBI" id="CHEBI:57705"/>
        <dbReference type="ChEBI" id="CHEBI:57776"/>
        <dbReference type="EC" id="2.7.7.23"/>
    </reaction>
</comment>
<evidence type="ECO:0000256" key="15">
    <source>
        <dbReference type="ARBA" id="ARBA00023316"/>
    </source>
</evidence>
<name>A0A6J6E3Y9_9ZZZZ</name>
<keyword evidence="12" id="KW-0573">Peptidoglycan synthesis</keyword>
<dbReference type="SUPFAM" id="SSF53448">
    <property type="entry name" value="Nucleotide-diphospho-sugar transferases"/>
    <property type="match status" value="1"/>
</dbReference>
<protein>
    <submittedName>
        <fullName evidence="20">Unannotated protein</fullName>
    </submittedName>
</protein>
<dbReference type="Gene3D" id="2.160.10.10">
    <property type="entry name" value="Hexapeptide repeat proteins"/>
    <property type="match status" value="1"/>
</dbReference>
<dbReference type="PANTHER" id="PTHR43584">
    <property type="entry name" value="NUCLEOTIDYL TRANSFERASE"/>
    <property type="match status" value="1"/>
</dbReference>
<comment type="catalytic activity">
    <reaction evidence="16">
        <text>alpha-D-glucosamine 1-phosphate + acetyl-CoA = N-acetyl-alpha-D-glucosamine 1-phosphate + CoA + H(+)</text>
        <dbReference type="Rhea" id="RHEA:13725"/>
        <dbReference type="ChEBI" id="CHEBI:15378"/>
        <dbReference type="ChEBI" id="CHEBI:57287"/>
        <dbReference type="ChEBI" id="CHEBI:57288"/>
        <dbReference type="ChEBI" id="CHEBI:57776"/>
        <dbReference type="ChEBI" id="CHEBI:58516"/>
        <dbReference type="EC" id="2.3.1.157"/>
    </reaction>
</comment>
<keyword evidence="14" id="KW-0012">Acyltransferase</keyword>
<dbReference type="CDD" id="cd02540">
    <property type="entry name" value="GT2_GlmU_N_bac"/>
    <property type="match status" value="1"/>
</dbReference>
<dbReference type="Gene3D" id="3.90.550.10">
    <property type="entry name" value="Spore Coat Polysaccharide Biosynthesis Protein SpsA, Chain A"/>
    <property type="match status" value="1"/>
</dbReference>
<evidence type="ECO:0000256" key="8">
    <source>
        <dbReference type="ARBA" id="ARBA00022723"/>
    </source>
</evidence>
<dbReference type="InterPro" id="IPR011004">
    <property type="entry name" value="Trimer_LpxA-like_sf"/>
</dbReference>
<dbReference type="NCBIfam" id="TIGR01173">
    <property type="entry name" value="glmU"/>
    <property type="match status" value="1"/>
</dbReference>
<dbReference type="Pfam" id="PF00132">
    <property type="entry name" value="Hexapep"/>
    <property type="match status" value="1"/>
</dbReference>
<dbReference type="SUPFAM" id="SSF51161">
    <property type="entry name" value="Trimeric LpxA-like enzymes"/>
    <property type="match status" value="1"/>
</dbReference>
<dbReference type="InterPro" id="IPR025877">
    <property type="entry name" value="MobA-like_NTP_Trfase"/>
</dbReference>
<evidence type="ECO:0000256" key="5">
    <source>
        <dbReference type="ARBA" id="ARBA00022490"/>
    </source>
</evidence>
<dbReference type="InterPro" id="IPR005882">
    <property type="entry name" value="Bifunctional_GlmU"/>
</dbReference>
<dbReference type="GO" id="GO:0005737">
    <property type="term" value="C:cytoplasm"/>
    <property type="evidence" value="ECO:0007669"/>
    <property type="project" value="UniProtKB-SubCell"/>
</dbReference>
<evidence type="ECO:0000256" key="10">
    <source>
        <dbReference type="ARBA" id="ARBA00022842"/>
    </source>
</evidence>
<evidence type="ECO:0000256" key="11">
    <source>
        <dbReference type="ARBA" id="ARBA00022960"/>
    </source>
</evidence>
<dbReference type="InterPro" id="IPR038009">
    <property type="entry name" value="GlmU_C_LbH"/>
</dbReference>
<dbReference type="GO" id="GO:0008360">
    <property type="term" value="P:regulation of cell shape"/>
    <property type="evidence" value="ECO:0007669"/>
    <property type="project" value="UniProtKB-KW"/>
</dbReference>
<dbReference type="AlphaFoldDB" id="A0A6J6E3Y9"/>
<dbReference type="CDD" id="cd03353">
    <property type="entry name" value="LbH_GlmU_C"/>
    <property type="match status" value="1"/>
</dbReference>
<dbReference type="InterPro" id="IPR050065">
    <property type="entry name" value="GlmU-like"/>
</dbReference>
<evidence type="ECO:0000256" key="9">
    <source>
        <dbReference type="ARBA" id="ARBA00022737"/>
    </source>
</evidence>
<evidence type="ECO:0000256" key="14">
    <source>
        <dbReference type="ARBA" id="ARBA00023315"/>
    </source>
</evidence>
<gene>
    <name evidence="20" type="ORF">UFOPK1726_00163</name>
</gene>